<organism evidence="3 4">
    <name type="scientific">Martelella mediterranea DSM 17316</name>
    <dbReference type="NCBI Taxonomy" id="1122214"/>
    <lineage>
        <taxon>Bacteria</taxon>
        <taxon>Pseudomonadati</taxon>
        <taxon>Pseudomonadota</taxon>
        <taxon>Alphaproteobacteria</taxon>
        <taxon>Hyphomicrobiales</taxon>
        <taxon>Aurantimonadaceae</taxon>
        <taxon>Martelella</taxon>
    </lineage>
</organism>
<sequence length="287" mass="31496">MLVDAHHHLWNRARGDYPWMPGAPEILQRDYLVCDLAPLLSRFGIRRTVLIQAAPTQAETDFLLDIAEKTDFVAGVVGWLDMEDAQFASTLSRYAERPKFLGLRPMLQDIADDAWIVRPRVLKALEKLAEQDLTFDFLVLALHLPHVAETLRLVPGLRAVIDHLAKPPIASGDLGFWKDGLARLAEFDTLFCKLSGLITEADATAWSVDDLSPAINHALDVFGPQRLIFGSDWPVCRPAGNYADVLAATMAALPAHLARDPGIFGGNAVRFYGLPAFPAPSDPALSA</sequence>
<reference evidence="3 4" key="1">
    <citation type="submission" date="2017-03" db="EMBL/GenBank/DDBJ databases">
        <title>Foreign affairs: Plasmid Transfer between Roseobacters and Rhizobia.</title>
        <authorList>
            <person name="Bartling P."/>
            <person name="Bunk B."/>
            <person name="Overmann J."/>
            <person name="Brinkmann H."/>
            <person name="Petersen J."/>
        </authorList>
    </citation>
    <scope>NUCLEOTIDE SEQUENCE [LARGE SCALE GENOMIC DNA]</scope>
    <source>
        <strain evidence="3 4">MACL11</strain>
        <plasmid evidence="4">Plasmid pmm593</plasmid>
    </source>
</reference>
<keyword evidence="3" id="KW-0378">Hydrolase</keyword>
<dbReference type="SUPFAM" id="SSF51556">
    <property type="entry name" value="Metallo-dependent hydrolases"/>
    <property type="match status" value="1"/>
</dbReference>
<keyword evidence="4" id="KW-1185">Reference proteome</keyword>
<geneLocation type="plasmid" evidence="4">
    <name>pmm593</name>
</geneLocation>
<evidence type="ECO:0000313" key="3">
    <source>
        <dbReference type="EMBL" id="AQZ53680.1"/>
    </source>
</evidence>
<dbReference type="Gene3D" id="3.20.20.140">
    <property type="entry name" value="Metal-dependent hydrolases"/>
    <property type="match status" value="1"/>
</dbReference>
<dbReference type="Proteomes" id="UP000191135">
    <property type="component" value="Plasmid pMM593"/>
</dbReference>
<dbReference type="eggNOG" id="COG3618">
    <property type="taxonomic scope" value="Bacteria"/>
</dbReference>
<dbReference type="EMBL" id="CP020331">
    <property type="protein sequence ID" value="AQZ53680.1"/>
    <property type="molecule type" value="Genomic_DNA"/>
</dbReference>
<dbReference type="GO" id="GO:0016787">
    <property type="term" value="F:hydrolase activity"/>
    <property type="evidence" value="ECO:0007669"/>
    <property type="project" value="UniProtKB-KW"/>
</dbReference>
<name>A0A1U9Z7S6_9HYPH</name>
<evidence type="ECO:0000256" key="1">
    <source>
        <dbReference type="ARBA" id="ARBA00038310"/>
    </source>
</evidence>
<keyword evidence="3" id="KW-0614">Plasmid</keyword>
<accession>A0A1U9Z7S6</accession>
<comment type="similarity">
    <text evidence="1">Belongs to the metallo-dependent hydrolases superfamily.</text>
</comment>
<proteinExistence type="inferred from homology"/>
<dbReference type="Pfam" id="PF04909">
    <property type="entry name" value="Amidohydro_2"/>
    <property type="match status" value="1"/>
</dbReference>
<dbReference type="PANTHER" id="PTHR43569">
    <property type="entry name" value="AMIDOHYDROLASE"/>
    <property type="match status" value="1"/>
</dbReference>
<evidence type="ECO:0000313" key="4">
    <source>
        <dbReference type="Proteomes" id="UP000191135"/>
    </source>
</evidence>
<dbReference type="InterPro" id="IPR006680">
    <property type="entry name" value="Amidohydro-rel"/>
</dbReference>
<evidence type="ECO:0000259" key="2">
    <source>
        <dbReference type="Pfam" id="PF04909"/>
    </source>
</evidence>
<gene>
    <name evidence="3" type="ORF">Mame_04388</name>
</gene>
<dbReference type="OrthoDB" id="9787654at2"/>
<dbReference type="InterPro" id="IPR052350">
    <property type="entry name" value="Metallo-dep_Lactonases"/>
</dbReference>
<dbReference type="AlphaFoldDB" id="A0A1U9Z7S6"/>
<dbReference type="KEGG" id="mmed:Mame_04388"/>
<protein>
    <submittedName>
        <fullName evidence="3">Putative metal-dependent hydrolase of the TIM-barrel fold protein</fullName>
    </submittedName>
</protein>
<dbReference type="PANTHER" id="PTHR43569:SF2">
    <property type="entry name" value="AMIDOHYDROLASE-RELATED DOMAIN-CONTAINING PROTEIN"/>
    <property type="match status" value="1"/>
</dbReference>
<feature type="domain" description="Amidohydrolase-related" evidence="2">
    <location>
        <begin position="3"/>
        <end position="274"/>
    </location>
</feature>
<dbReference type="RefSeq" id="WP_018067018.1">
    <property type="nucleotide sequence ID" value="NZ_AQWH01000031.1"/>
</dbReference>
<dbReference type="InterPro" id="IPR032466">
    <property type="entry name" value="Metal_Hydrolase"/>
</dbReference>